<dbReference type="InterPro" id="IPR010998">
    <property type="entry name" value="Integrase_recombinase_N"/>
</dbReference>
<evidence type="ECO:0000313" key="14">
    <source>
        <dbReference type="EMBL" id="BBH21064.1"/>
    </source>
</evidence>
<feature type="active site" evidence="11">
    <location>
        <position position="251"/>
    </location>
</feature>
<dbReference type="Gene3D" id="1.10.150.130">
    <property type="match status" value="1"/>
</dbReference>
<keyword evidence="9 11" id="KW-0233">DNA recombination</keyword>
<organism evidence="14 15">
    <name type="scientific">Paenibacillus baekrokdamisoli</name>
    <dbReference type="NCBI Taxonomy" id="1712516"/>
    <lineage>
        <taxon>Bacteria</taxon>
        <taxon>Bacillati</taxon>
        <taxon>Bacillota</taxon>
        <taxon>Bacilli</taxon>
        <taxon>Bacillales</taxon>
        <taxon>Paenibacillaceae</taxon>
        <taxon>Paenibacillus</taxon>
    </lineage>
</organism>
<dbReference type="Gene3D" id="1.10.443.10">
    <property type="entry name" value="Intergrase catalytic core"/>
    <property type="match status" value="1"/>
</dbReference>
<dbReference type="EMBL" id="AP019308">
    <property type="protein sequence ID" value="BBH21064.1"/>
    <property type="molecule type" value="Genomic_DNA"/>
</dbReference>
<evidence type="ECO:0000256" key="4">
    <source>
        <dbReference type="ARBA" id="ARBA00022490"/>
    </source>
</evidence>
<feature type="domain" description="Core-binding (CB)" evidence="13">
    <location>
        <begin position="5"/>
        <end position="91"/>
    </location>
</feature>
<dbReference type="InterPro" id="IPR050090">
    <property type="entry name" value="Tyrosine_recombinase_XerCD"/>
</dbReference>
<keyword evidence="5 11" id="KW-0132">Cell division</keyword>
<dbReference type="InterPro" id="IPR044068">
    <property type="entry name" value="CB"/>
</dbReference>
<dbReference type="InterPro" id="IPR011932">
    <property type="entry name" value="Recomb_XerD"/>
</dbReference>
<keyword evidence="4 11" id="KW-0963">Cytoplasm</keyword>
<dbReference type="Pfam" id="PF02899">
    <property type="entry name" value="Phage_int_SAM_1"/>
    <property type="match status" value="1"/>
</dbReference>
<evidence type="ECO:0000256" key="3">
    <source>
        <dbReference type="ARBA" id="ARBA00015810"/>
    </source>
</evidence>
<sequence length="305" mass="34857">MGKEQPMKAHLQAFIQYLQDRRRLSSNTLYSYERDLSFFLKYMDEQGISEVRDVQKHHLSRYILQLRQDGRAVATVSRHTVSIRSFFHFLLEERQVLQDPTLHLETPKQEKRVPKVLTVCEVEKLLASPSTATNAGIRDRAMLEVLYASGIRVSELISLDVNHINLSMGFLQCMGTGTKERIVPLGGVACDTLRTYLSEVRDKLAKDERAGQALFLNQLGTRMTRQGFWKIIKKYAAEAQIASEITPHTMRHSFATHLLENGADLRAVQEMLGHADISTTQVYTQVSKTRIMDVYNQAHPRAKIK</sequence>
<proteinExistence type="inferred from homology"/>
<dbReference type="Proteomes" id="UP000275368">
    <property type="component" value="Chromosome"/>
</dbReference>
<evidence type="ECO:0000256" key="7">
    <source>
        <dbReference type="ARBA" id="ARBA00022908"/>
    </source>
</evidence>
<dbReference type="HAMAP" id="MF_01808">
    <property type="entry name" value="Recomb_XerC_XerD"/>
    <property type="match status" value="1"/>
</dbReference>
<evidence type="ECO:0000313" key="15">
    <source>
        <dbReference type="Proteomes" id="UP000275368"/>
    </source>
</evidence>
<evidence type="ECO:0000256" key="10">
    <source>
        <dbReference type="ARBA" id="ARBA00023306"/>
    </source>
</evidence>
<protein>
    <recommendedName>
        <fullName evidence="3 11">Tyrosine recombinase XerD</fullName>
    </recommendedName>
</protein>
<reference evidence="14 15" key="1">
    <citation type="submission" date="2018-11" db="EMBL/GenBank/DDBJ databases">
        <title>Complete genome sequence of Paenibacillus baekrokdamisoli strain KCTC 33723.</title>
        <authorList>
            <person name="Kang S.W."/>
            <person name="Lee K.C."/>
            <person name="Kim K.K."/>
            <person name="Kim J.S."/>
            <person name="Kim D.S."/>
            <person name="Ko S.H."/>
            <person name="Yang S.H."/>
            <person name="Lee J.S."/>
        </authorList>
    </citation>
    <scope>NUCLEOTIDE SEQUENCE [LARGE SCALE GENOMIC DNA]</scope>
    <source>
        <strain evidence="14 15">KCTC 33723</strain>
    </source>
</reference>
<dbReference type="NCBIfam" id="NF001399">
    <property type="entry name" value="PRK00283.1"/>
    <property type="match status" value="1"/>
</dbReference>
<dbReference type="InterPro" id="IPR023009">
    <property type="entry name" value="Tyrosine_recombinase_XerC/XerD"/>
</dbReference>
<evidence type="ECO:0000256" key="1">
    <source>
        <dbReference type="ARBA" id="ARBA00004496"/>
    </source>
</evidence>
<gene>
    <name evidence="11 14" type="primary">xerD</name>
    <name evidence="14" type="ORF">Back11_24090</name>
</gene>
<dbReference type="CDD" id="cd00798">
    <property type="entry name" value="INT_XerDC_C"/>
    <property type="match status" value="1"/>
</dbReference>
<dbReference type="GO" id="GO:0051301">
    <property type="term" value="P:cell division"/>
    <property type="evidence" value="ECO:0007669"/>
    <property type="project" value="UniProtKB-KW"/>
</dbReference>
<dbReference type="PANTHER" id="PTHR30349">
    <property type="entry name" value="PHAGE INTEGRASE-RELATED"/>
    <property type="match status" value="1"/>
</dbReference>
<evidence type="ECO:0000256" key="8">
    <source>
        <dbReference type="ARBA" id="ARBA00023125"/>
    </source>
</evidence>
<dbReference type="PROSITE" id="PS51900">
    <property type="entry name" value="CB"/>
    <property type="match status" value="1"/>
</dbReference>
<dbReference type="InterPro" id="IPR004107">
    <property type="entry name" value="Integrase_SAM-like_N"/>
</dbReference>
<dbReference type="HAMAP" id="MF_01807">
    <property type="entry name" value="Recomb_XerD"/>
    <property type="match status" value="1"/>
</dbReference>
<evidence type="ECO:0000256" key="11">
    <source>
        <dbReference type="HAMAP-Rule" id="MF_01807"/>
    </source>
</evidence>
<dbReference type="GO" id="GO:0006313">
    <property type="term" value="P:DNA transposition"/>
    <property type="evidence" value="ECO:0007669"/>
    <property type="project" value="UniProtKB-UniRule"/>
</dbReference>
<accession>A0A3G9JCW9</accession>
<feature type="active site" evidence="11">
    <location>
        <position position="248"/>
    </location>
</feature>
<comment type="caution">
    <text evidence="11">Lacks conserved residue(s) required for the propagation of feature annotation.</text>
</comment>
<dbReference type="PROSITE" id="PS51898">
    <property type="entry name" value="TYR_RECOMBINASE"/>
    <property type="match status" value="1"/>
</dbReference>
<evidence type="ECO:0000256" key="9">
    <source>
        <dbReference type="ARBA" id="ARBA00023172"/>
    </source>
</evidence>
<dbReference type="Pfam" id="PF00589">
    <property type="entry name" value="Phage_integrase"/>
    <property type="match status" value="1"/>
</dbReference>
<keyword evidence="7 11" id="KW-0229">DNA integration</keyword>
<comment type="subcellular location">
    <subcellularLocation>
        <location evidence="1 11">Cytoplasm</location>
    </subcellularLocation>
</comment>
<dbReference type="GO" id="GO:0009037">
    <property type="term" value="F:tyrosine-based site-specific recombinase activity"/>
    <property type="evidence" value="ECO:0007669"/>
    <property type="project" value="UniProtKB-UniRule"/>
</dbReference>
<evidence type="ECO:0000256" key="5">
    <source>
        <dbReference type="ARBA" id="ARBA00022618"/>
    </source>
</evidence>
<keyword evidence="15" id="KW-1185">Reference proteome</keyword>
<comment type="subunit">
    <text evidence="11">Forms a cyclic heterotetrameric complex composed of two molecules of XerC and two molecules of XerD.</text>
</comment>
<dbReference type="NCBIfam" id="TIGR02225">
    <property type="entry name" value="recomb_XerD"/>
    <property type="match status" value="1"/>
</dbReference>
<dbReference type="InterPro" id="IPR011010">
    <property type="entry name" value="DNA_brk_join_enz"/>
</dbReference>
<comment type="similarity">
    <text evidence="2 11">Belongs to the 'phage' integrase family. XerD subfamily.</text>
</comment>
<dbReference type="InterPro" id="IPR002104">
    <property type="entry name" value="Integrase_catalytic"/>
</dbReference>
<comment type="function">
    <text evidence="11">Site-specific tyrosine recombinase, which acts by catalyzing the cutting and rejoining of the recombining DNA molecules. The XerC-XerD complex is essential to convert dimers of the bacterial chromosome into monomers to permit their segregation at cell division. It also contributes to the segregational stability of plasmids.</text>
</comment>
<evidence type="ECO:0000259" key="13">
    <source>
        <dbReference type="PROSITE" id="PS51900"/>
    </source>
</evidence>
<feature type="active site" description="O-(3'-phospho-DNA)-tyrosine intermediate" evidence="11">
    <location>
        <position position="283"/>
    </location>
</feature>
<keyword evidence="6 11" id="KW-0159">Chromosome partition</keyword>
<dbReference type="AlphaFoldDB" id="A0A3G9JCW9"/>
<feature type="active site" evidence="11">
    <location>
        <position position="152"/>
    </location>
</feature>
<dbReference type="SUPFAM" id="SSF56349">
    <property type="entry name" value="DNA breaking-rejoining enzymes"/>
    <property type="match status" value="1"/>
</dbReference>
<evidence type="ECO:0000256" key="6">
    <source>
        <dbReference type="ARBA" id="ARBA00022829"/>
    </source>
</evidence>
<feature type="active site" evidence="11">
    <location>
        <position position="274"/>
    </location>
</feature>
<keyword evidence="10 11" id="KW-0131">Cell cycle</keyword>
<dbReference type="GO" id="GO:0005737">
    <property type="term" value="C:cytoplasm"/>
    <property type="evidence" value="ECO:0007669"/>
    <property type="project" value="UniProtKB-SubCell"/>
</dbReference>
<evidence type="ECO:0000259" key="12">
    <source>
        <dbReference type="PROSITE" id="PS51898"/>
    </source>
</evidence>
<name>A0A3G9JCW9_9BACL</name>
<dbReference type="NCBIfam" id="NF040815">
    <property type="entry name" value="recomb_XerA_Arch"/>
    <property type="match status" value="1"/>
</dbReference>
<dbReference type="GO" id="GO:0003677">
    <property type="term" value="F:DNA binding"/>
    <property type="evidence" value="ECO:0007669"/>
    <property type="project" value="UniProtKB-UniRule"/>
</dbReference>
<dbReference type="InterPro" id="IPR013762">
    <property type="entry name" value="Integrase-like_cat_sf"/>
</dbReference>
<dbReference type="GO" id="GO:0007059">
    <property type="term" value="P:chromosome segregation"/>
    <property type="evidence" value="ECO:0007669"/>
    <property type="project" value="UniProtKB-UniRule"/>
</dbReference>
<keyword evidence="8 11" id="KW-0238">DNA-binding</keyword>
<dbReference type="KEGG" id="pbk:Back11_24090"/>
<feature type="domain" description="Tyr recombinase" evidence="12">
    <location>
        <begin position="112"/>
        <end position="296"/>
    </location>
</feature>
<dbReference type="PANTHER" id="PTHR30349:SF81">
    <property type="entry name" value="TYROSINE RECOMBINASE XERC"/>
    <property type="match status" value="1"/>
</dbReference>
<evidence type="ECO:0000256" key="2">
    <source>
        <dbReference type="ARBA" id="ARBA00010450"/>
    </source>
</evidence>